<keyword evidence="2" id="KW-0408">Iron</keyword>
<evidence type="ECO:0000313" key="4">
    <source>
        <dbReference type="Proteomes" id="UP000630718"/>
    </source>
</evidence>
<dbReference type="AlphaFoldDB" id="A0A919EB30"/>
<protein>
    <submittedName>
        <fullName evidence="3">Cytochrome P450</fullName>
    </submittedName>
</protein>
<dbReference type="RefSeq" id="WP_190208271.1">
    <property type="nucleotide sequence ID" value="NZ_BNBI01000021.1"/>
</dbReference>
<dbReference type="Gene3D" id="1.10.630.10">
    <property type="entry name" value="Cytochrome P450"/>
    <property type="match status" value="1"/>
</dbReference>
<dbReference type="InterPro" id="IPR002401">
    <property type="entry name" value="Cyt_P450_E_grp-I"/>
</dbReference>
<dbReference type="GO" id="GO:0004497">
    <property type="term" value="F:monooxygenase activity"/>
    <property type="evidence" value="ECO:0007669"/>
    <property type="project" value="InterPro"/>
</dbReference>
<keyword evidence="2" id="KW-0349">Heme</keyword>
<evidence type="ECO:0000313" key="3">
    <source>
        <dbReference type="EMBL" id="GHF32068.1"/>
    </source>
</evidence>
<comment type="similarity">
    <text evidence="1">Belongs to the cytochrome P450 family.</text>
</comment>
<gene>
    <name evidence="3" type="ORF">GCM10018772_67280</name>
</gene>
<dbReference type="PANTHER" id="PTHR24305:SF166">
    <property type="entry name" value="CYTOCHROME P450 12A4, MITOCHONDRIAL-RELATED"/>
    <property type="match status" value="1"/>
</dbReference>
<dbReference type="GO" id="GO:0016705">
    <property type="term" value="F:oxidoreductase activity, acting on paired donors, with incorporation or reduction of molecular oxygen"/>
    <property type="evidence" value="ECO:0007669"/>
    <property type="project" value="InterPro"/>
</dbReference>
<evidence type="ECO:0000256" key="1">
    <source>
        <dbReference type="ARBA" id="ARBA00010617"/>
    </source>
</evidence>
<reference evidence="3" key="2">
    <citation type="submission" date="2020-09" db="EMBL/GenBank/DDBJ databases">
        <authorList>
            <person name="Sun Q."/>
            <person name="Ohkuma M."/>
        </authorList>
    </citation>
    <scope>NUCLEOTIDE SEQUENCE</scope>
    <source>
        <strain evidence="3">JCM 4477</strain>
    </source>
</reference>
<sequence length="467" mass="50884">MHEALPAPDRVRTPGSAPGGVPFFGHAIALLSRPLDFLPSLPAHGDVVRIRLGPRRAWVVCDPGLVHRMLVDTRTFDKGGPLYDRLRELMGDGLVTCGHADHRRRRELVRPAFTPARVAGCTALMGEEALSVCRDWRPGERVDVTAAALSLTTGVIARLLFSGSLDAARAATLRSCLAVVVRGLLVRTVVPVDALFRLPTPGNRRYLRAVRRLRALVDELVAERRRGTPRDDLLGTLLAAEDGADGRALTGREVRDQLITLLLAGVESTAMCLASVFALLADHPEVERRLHEEVDAVLADRTAPEPGHLARLDYTRRVVTETLRLRPPGWLFTRLTTRDTELGGYRLPRGATVLYSPYLLHHQATSFPDPERFRPERWAPGRTAGRAAGGDALLPFAAGSRKCVADTFAMAEATVAVAVVARHWRLRSPSGPIGRPRPAVTLGPRSLVLVPEPRTRVPVGARPSPAL</sequence>
<dbReference type="SUPFAM" id="SSF48264">
    <property type="entry name" value="Cytochrome P450"/>
    <property type="match status" value="1"/>
</dbReference>
<comment type="cofactor">
    <cofactor evidence="2">
        <name>heme</name>
        <dbReference type="ChEBI" id="CHEBI:30413"/>
    </cofactor>
</comment>
<dbReference type="GO" id="GO:0020037">
    <property type="term" value="F:heme binding"/>
    <property type="evidence" value="ECO:0007669"/>
    <property type="project" value="InterPro"/>
</dbReference>
<dbReference type="InterPro" id="IPR036396">
    <property type="entry name" value="Cyt_P450_sf"/>
</dbReference>
<proteinExistence type="inferred from homology"/>
<dbReference type="PRINTS" id="PR00463">
    <property type="entry name" value="EP450I"/>
</dbReference>
<dbReference type="PRINTS" id="PR00385">
    <property type="entry name" value="P450"/>
</dbReference>
<accession>A0A919EB30</accession>
<feature type="binding site" description="axial binding residue" evidence="2">
    <location>
        <position position="403"/>
    </location>
    <ligand>
        <name>heme</name>
        <dbReference type="ChEBI" id="CHEBI:30413"/>
    </ligand>
    <ligandPart>
        <name>Fe</name>
        <dbReference type="ChEBI" id="CHEBI:18248"/>
    </ligandPart>
</feature>
<keyword evidence="4" id="KW-1185">Reference proteome</keyword>
<keyword evidence="2" id="KW-0479">Metal-binding</keyword>
<dbReference type="GO" id="GO:0005506">
    <property type="term" value="F:iron ion binding"/>
    <property type="evidence" value="ECO:0007669"/>
    <property type="project" value="InterPro"/>
</dbReference>
<dbReference type="Proteomes" id="UP000630718">
    <property type="component" value="Unassembled WGS sequence"/>
</dbReference>
<dbReference type="Pfam" id="PF00067">
    <property type="entry name" value="p450"/>
    <property type="match status" value="1"/>
</dbReference>
<name>A0A919EB30_9ACTN</name>
<dbReference type="EMBL" id="BNBI01000021">
    <property type="protein sequence ID" value="GHF32068.1"/>
    <property type="molecule type" value="Genomic_DNA"/>
</dbReference>
<dbReference type="InterPro" id="IPR050121">
    <property type="entry name" value="Cytochrome_P450_monoxygenase"/>
</dbReference>
<dbReference type="InterPro" id="IPR001128">
    <property type="entry name" value="Cyt_P450"/>
</dbReference>
<evidence type="ECO:0000256" key="2">
    <source>
        <dbReference type="PIRSR" id="PIRSR602401-1"/>
    </source>
</evidence>
<comment type="caution">
    <text evidence="3">The sequence shown here is derived from an EMBL/GenBank/DDBJ whole genome shotgun (WGS) entry which is preliminary data.</text>
</comment>
<reference evidence="3" key="1">
    <citation type="journal article" date="2014" name="Int. J. Syst. Evol. Microbiol.">
        <title>Complete genome sequence of Corynebacterium casei LMG S-19264T (=DSM 44701T), isolated from a smear-ripened cheese.</title>
        <authorList>
            <consortium name="US DOE Joint Genome Institute (JGI-PGF)"/>
            <person name="Walter F."/>
            <person name="Albersmeier A."/>
            <person name="Kalinowski J."/>
            <person name="Ruckert C."/>
        </authorList>
    </citation>
    <scope>NUCLEOTIDE SEQUENCE</scope>
    <source>
        <strain evidence="3">JCM 4477</strain>
    </source>
</reference>
<dbReference type="PANTHER" id="PTHR24305">
    <property type="entry name" value="CYTOCHROME P450"/>
    <property type="match status" value="1"/>
</dbReference>
<organism evidence="3 4">
    <name type="scientific">Streptomyces fumanus</name>
    <dbReference type="NCBI Taxonomy" id="67302"/>
    <lineage>
        <taxon>Bacteria</taxon>
        <taxon>Bacillati</taxon>
        <taxon>Actinomycetota</taxon>
        <taxon>Actinomycetes</taxon>
        <taxon>Kitasatosporales</taxon>
        <taxon>Streptomycetaceae</taxon>
        <taxon>Streptomyces</taxon>
    </lineage>
</organism>